<evidence type="ECO:0000313" key="15">
    <source>
        <dbReference type="Proteomes" id="UP001185092"/>
    </source>
</evidence>
<dbReference type="EMBL" id="JAVDQD010000011">
    <property type="protein sequence ID" value="MDR6241740.1"/>
    <property type="molecule type" value="Genomic_DNA"/>
</dbReference>
<evidence type="ECO:0000259" key="12">
    <source>
        <dbReference type="SMART" id="SM00477"/>
    </source>
</evidence>
<evidence type="ECO:0000256" key="3">
    <source>
        <dbReference type="ARBA" id="ARBA00022722"/>
    </source>
</evidence>
<dbReference type="InterPro" id="IPR044929">
    <property type="entry name" value="DNA/RNA_non-sp_Endonuclease_sf"/>
</dbReference>
<keyword evidence="4 9" id="KW-0479">Metal-binding</keyword>
<evidence type="ECO:0000256" key="10">
    <source>
        <dbReference type="RuleBase" id="RU366055"/>
    </source>
</evidence>
<dbReference type="GO" id="GO:0004519">
    <property type="term" value="F:endonuclease activity"/>
    <property type="evidence" value="ECO:0007669"/>
    <property type="project" value="UniProtKB-UniRule"/>
</dbReference>
<evidence type="ECO:0000256" key="11">
    <source>
        <dbReference type="SAM" id="MobiDB-lite"/>
    </source>
</evidence>
<comment type="caution">
    <text evidence="14">The sequence shown here is derived from an EMBL/GenBank/DDBJ whole genome shotgun (WGS) entry which is preliminary data.</text>
</comment>
<feature type="compositionally biased region" description="Basic and acidic residues" evidence="11">
    <location>
        <begin position="82"/>
        <end position="93"/>
    </location>
</feature>
<dbReference type="PROSITE" id="PS01070">
    <property type="entry name" value="NUCLEASE_NON_SPEC"/>
    <property type="match status" value="1"/>
</dbReference>
<dbReference type="RefSeq" id="WP_309942788.1">
    <property type="nucleotide sequence ID" value="NZ_AP025309.1"/>
</dbReference>
<evidence type="ECO:0000256" key="6">
    <source>
        <dbReference type="ARBA" id="ARBA00022801"/>
    </source>
</evidence>
<evidence type="ECO:0000256" key="2">
    <source>
        <dbReference type="ARBA" id="ARBA00010052"/>
    </source>
</evidence>
<keyword evidence="15" id="KW-1185">Reference proteome</keyword>
<keyword evidence="3 10" id="KW-0540">Nuclease</keyword>
<protein>
    <recommendedName>
        <fullName evidence="10">Endonuclease</fullName>
        <ecNumber evidence="10">3.1.30.-</ecNumber>
    </recommendedName>
</protein>
<dbReference type="PANTHER" id="PTHR13966:SF5">
    <property type="entry name" value="ENDONUCLEASE G, MITOCHONDRIAL"/>
    <property type="match status" value="1"/>
</dbReference>
<dbReference type="Pfam" id="PF01223">
    <property type="entry name" value="Endonuclease_NS"/>
    <property type="match status" value="1"/>
</dbReference>
<dbReference type="SMART" id="SM00892">
    <property type="entry name" value="Endonuclease_NS"/>
    <property type="match status" value="1"/>
</dbReference>
<dbReference type="SUPFAM" id="SSF54060">
    <property type="entry name" value="His-Me finger endonucleases"/>
    <property type="match status" value="1"/>
</dbReference>
<dbReference type="GO" id="GO:0046872">
    <property type="term" value="F:metal ion binding"/>
    <property type="evidence" value="ECO:0007669"/>
    <property type="project" value="UniProtKB-KW"/>
</dbReference>
<dbReference type="SMART" id="SM00477">
    <property type="entry name" value="NUC"/>
    <property type="match status" value="1"/>
</dbReference>
<evidence type="ECO:0000256" key="4">
    <source>
        <dbReference type="ARBA" id="ARBA00022723"/>
    </source>
</evidence>
<organism evidence="14 15">
    <name type="scientific">Aureibacter tunicatorum</name>
    <dbReference type="NCBI Taxonomy" id="866807"/>
    <lineage>
        <taxon>Bacteria</taxon>
        <taxon>Pseudomonadati</taxon>
        <taxon>Bacteroidota</taxon>
        <taxon>Cytophagia</taxon>
        <taxon>Cytophagales</taxon>
        <taxon>Persicobacteraceae</taxon>
        <taxon>Aureibacter</taxon>
    </lineage>
</organism>
<feature type="active site" description="Proton acceptor" evidence="8">
    <location>
        <position position="112"/>
    </location>
</feature>
<dbReference type="GO" id="GO:0016787">
    <property type="term" value="F:hydrolase activity"/>
    <property type="evidence" value="ECO:0007669"/>
    <property type="project" value="UniProtKB-KW"/>
</dbReference>
<dbReference type="Gene3D" id="3.40.570.10">
    <property type="entry name" value="Extracellular Endonuclease, subunit A"/>
    <property type="match status" value="1"/>
</dbReference>
<evidence type="ECO:0000256" key="7">
    <source>
        <dbReference type="ARBA" id="ARBA00022842"/>
    </source>
</evidence>
<reference evidence="14" key="1">
    <citation type="submission" date="2023-07" db="EMBL/GenBank/DDBJ databases">
        <title>Genomic Encyclopedia of Type Strains, Phase IV (KMG-IV): sequencing the most valuable type-strain genomes for metagenomic binning, comparative biology and taxonomic classification.</title>
        <authorList>
            <person name="Goeker M."/>
        </authorList>
    </citation>
    <scope>NUCLEOTIDE SEQUENCE</scope>
    <source>
        <strain evidence="14">DSM 26174</strain>
    </source>
</reference>
<dbReference type="GO" id="GO:0003676">
    <property type="term" value="F:nucleic acid binding"/>
    <property type="evidence" value="ECO:0007669"/>
    <property type="project" value="InterPro"/>
</dbReference>
<dbReference type="EC" id="3.1.30.-" evidence="10"/>
<keyword evidence="5 10" id="KW-0255">Endonuclease</keyword>
<evidence type="ECO:0000256" key="1">
    <source>
        <dbReference type="ARBA" id="ARBA00001946"/>
    </source>
</evidence>
<dbReference type="InterPro" id="IPR044925">
    <property type="entry name" value="His-Me_finger_sf"/>
</dbReference>
<dbReference type="PANTHER" id="PTHR13966">
    <property type="entry name" value="ENDONUCLEASE RELATED"/>
    <property type="match status" value="1"/>
</dbReference>
<feature type="domain" description="ENPP1-3/EXOG-like endonuclease/phosphodiesterase" evidence="12">
    <location>
        <begin position="47"/>
        <end position="239"/>
    </location>
</feature>
<comment type="cofactor">
    <cofactor evidence="1 10">
        <name>Mg(2+)</name>
        <dbReference type="ChEBI" id="CHEBI:18420"/>
    </cofactor>
</comment>
<feature type="binding site" evidence="9">
    <location>
        <position position="142"/>
    </location>
    <ligand>
        <name>Mg(2+)</name>
        <dbReference type="ChEBI" id="CHEBI:18420"/>
        <note>catalytic</note>
    </ligand>
</feature>
<evidence type="ECO:0000256" key="9">
    <source>
        <dbReference type="PIRSR" id="PIRSR640255-2"/>
    </source>
</evidence>
<dbReference type="Proteomes" id="UP001185092">
    <property type="component" value="Unassembled WGS sequence"/>
</dbReference>
<evidence type="ECO:0000256" key="8">
    <source>
        <dbReference type="PIRSR" id="PIRSR640255-1"/>
    </source>
</evidence>
<evidence type="ECO:0000313" key="14">
    <source>
        <dbReference type="EMBL" id="MDR6241740.1"/>
    </source>
</evidence>
<dbReference type="InterPro" id="IPR040255">
    <property type="entry name" value="Non-specific_endonuclease"/>
</dbReference>
<sequence length="240" mass="27832">MKHILLFICLVQFHVVSSQHRQEIHCKHFYKGNYPYGTPLSNDLIIRDLYAMSTNDSTKFADWVAYRLDTASISGKNKPRNWKKDPWLSKDETLEPSDYKGANEALETDRGHQAPLASLDGTDEYFTANYMSNITPQKANLNQGPWKQLEKHVRSLVDKHGEVYVISGPLYERQMPKLPEADEFHVIPSGYWKVVIYKNDGKTVKKGWIMDQSVSKEEDFNNCQASIEEIEKRSKLDLFW</sequence>
<dbReference type="InterPro" id="IPR018524">
    <property type="entry name" value="DNA/RNA_endonuclease_AS"/>
</dbReference>
<proteinExistence type="inferred from homology"/>
<feature type="region of interest" description="Disordered" evidence="11">
    <location>
        <begin position="77"/>
        <end position="96"/>
    </location>
</feature>
<comment type="similarity">
    <text evidence="2 10">Belongs to the DNA/RNA non-specific endonuclease family.</text>
</comment>
<dbReference type="InterPro" id="IPR020821">
    <property type="entry name" value="ENPP1-3/EXOG-like_nuc-like"/>
</dbReference>
<dbReference type="InterPro" id="IPR001604">
    <property type="entry name" value="Endo_G_ENPP1-like_dom"/>
</dbReference>
<keyword evidence="7" id="KW-0460">Magnesium</keyword>
<evidence type="ECO:0000259" key="13">
    <source>
        <dbReference type="SMART" id="SM00892"/>
    </source>
</evidence>
<dbReference type="AlphaFoldDB" id="A0AAE3XTI6"/>
<accession>A0AAE3XTI6</accession>
<keyword evidence="6 10" id="KW-0378">Hydrolase</keyword>
<gene>
    <name evidence="14" type="ORF">HNQ88_004827</name>
</gene>
<evidence type="ECO:0000256" key="5">
    <source>
        <dbReference type="ARBA" id="ARBA00022759"/>
    </source>
</evidence>
<feature type="domain" description="DNA/RNA non-specific endonuclease/pyrophosphatase/phosphodiesterase" evidence="13">
    <location>
        <begin position="46"/>
        <end position="239"/>
    </location>
</feature>
<name>A0AAE3XTI6_9BACT</name>